<dbReference type="Proteomes" id="UP000298616">
    <property type="component" value="Chromosome"/>
</dbReference>
<proteinExistence type="predicted"/>
<reference evidence="2 3" key="1">
    <citation type="submission" date="2018-04" db="EMBL/GenBank/DDBJ databases">
        <title>Complete genome uncultured novel isolate.</title>
        <authorList>
            <person name="Merlino G."/>
        </authorList>
    </citation>
    <scope>NUCLEOTIDE SEQUENCE [LARGE SCALE GENOMIC DNA]</scope>
    <source>
        <strain evidence="3">R1DC9</strain>
    </source>
</reference>
<dbReference type="InterPro" id="IPR012338">
    <property type="entry name" value="Beta-lactam/transpept-like"/>
</dbReference>
<dbReference type="PANTHER" id="PTHR46825">
    <property type="entry name" value="D-ALANYL-D-ALANINE-CARBOXYPEPTIDASE/ENDOPEPTIDASE AMPH"/>
    <property type="match status" value="1"/>
</dbReference>
<dbReference type="Gene3D" id="3.40.710.10">
    <property type="entry name" value="DD-peptidase/beta-lactamase superfamily"/>
    <property type="match status" value="1"/>
</dbReference>
<dbReference type="Pfam" id="PF00144">
    <property type="entry name" value="Beta-lactamase"/>
    <property type="match status" value="1"/>
</dbReference>
<name>A0A4D7KBP9_9BACT</name>
<dbReference type="InterPro" id="IPR001466">
    <property type="entry name" value="Beta-lactam-related"/>
</dbReference>
<feature type="domain" description="Beta-lactamase-related" evidence="1">
    <location>
        <begin position="27"/>
        <end position="376"/>
    </location>
</feature>
<dbReference type="SUPFAM" id="SSF56601">
    <property type="entry name" value="beta-lactamase/transpeptidase-like"/>
    <property type="match status" value="1"/>
</dbReference>
<dbReference type="InterPro" id="IPR050491">
    <property type="entry name" value="AmpC-like"/>
</dbReference>
<evidence type="ECO:0000313" key="3">
    <source>
        <dbReference type="Proteomes" id="UP000298616"/>
    </source>
</evidence>
<dbReference type="KEGG" id="fpf:DCC35_20250"/>
<protein>
    <recommendedName>
        <fullName evidence="1">Beta-lactamase-related domain-containing protein</fullName>
    </recommendedName>
</protein>
<dbReference type="RefSeq" id="WP_137092492.1">
    <property type="nucleotide sequence ID" value="NZ_CP028923.1"/>
</dbReference>
<accession>A0A4D7KBP9</accession>
<evidence type="ECO:0000313" key="2">
    <source>
        <dbReference type="EMBL" id="QCK16898.1"/>
    </source>
</evidence>
<keyword evidence="3" id="KW-1185">Reference proteome</keyword>
<sequence>MINRFVSAIVLLLVFQLELLSQSNTKLDRYFEKQIEKIGIVGLQAAFLSEGELKWNNSYGNKRVDKKSYVNDSTLFMIASSTKPITAIGIMKLCEDGKLNLDTDINDYLPFKIQNPHHPNAKLTTRMLLSHTSSIIDNWEVISPLYTLEKGGDSPIELHDFVKDYFNSGRKYYDSLANFSSKPPLTERNYSNMGYVLCGYLIEVITEMDFEDFMYQKVFEPLNMQNTYWFLSDIPHDNIAYPHQPSDDKNEGFEILNHYGYADYPDGQIRTTVSDYAKIIELMLNEGMVSDFRFLEPETVKEMLRIQYPNVDKYQAIAWNSNEFDHWLYYLLMRRLPSHTGGDPGVATVVSFDPEENVGAIVFVNSPPSSFLEAKAFYLDMIKKLLKEATKY</sequence>
<organism evidence="2 3">
    <name type="scientific">Mangrovivirga cuniculi</name>
    <dbReference type="NCBI Taxonomy" id="2715131"/>
    <lineage>
        <taxon>Bacteria</taxon>
        <taxon>Pseudomonadati</taxon>
        <taxon>Bacteroidota</taxon>
        <taxon>Cytophagia</taxon>
        <taxon>Cytophagales</taxon>
        <taxon>Mangrovivirgaceae</taxon>
        <taxon>Mangrovivirga</taxon>
    </lineage>
</organism>
<evidence type="ECO:0000259" key="1">
    <source>
        <dbReference type="Pfam" id="PF00144"/>
    </source>
</evidence>
<dbReference type="AlphaFoldDB" id="A0A4D7KBP9"/>
<dbReference type="PANTHER" id="PTHR46825:SF9">
    <property type="entry name" value="BETA-LACTAMASE-RELATED DOMAIN-CONTAINING PROTEIN"/>
    <property type="match status" value="1"/>
</dbReference>
<dbReference type="EMBL" id="CP028923">
    <property type="protein sequence ID" value="QCK16898.1"/>
    <property type="molecule type" value="Genomic_DNA"/>
</dbReference>
<dbReference type="OrthoDB" id="9797709at2"/>
<gene>
    <name evidence="2" type="ORF">DCC35_20250</name>
</gene>